<dbReference type="InterPro" id="IPR013320">
    <property type="entry name" value="ConA-like_dom_sf"/>
</dbReference>
<dbReference type="SUPFAM" id="SSF49899">
    <property type="entry name" value="Concanavalin A-like lectins/glucanases"/>
    <property type="match status" value="1"/>
</dbReference>
<name>A0A3A1QUL0_9BACI</name>
<comment type="caution">
    <text evidence="4">The sequence shown here is derived from an EMBL/GenBank/DDBJ whole genome shotgun (WGS) entry which is preliminary data.</text>
</comment>
<dbReference type="PANTHER" id="PTHR10963:SF55">
    <property type="entry name" value="GLYCOSIDE HYDROLASE FAMILY 16 PROTEIN"/>
    <property type="match status" value="1"/>
</dbReference>
<dbReference type="Proteomes" id="UP000265801">
    <property type="component" value="Unassembled WGS sequence"/>
</dbReference>
<dbReference type="AlphaFoldDB" id="A0A3A1QUL0"/>
<dbReference type="GO" id="GO:0004553">
    <property type="term" value="F:hydrolase activity, hydrolyzing O-glycosyl compounds"/>
    <property type="evidence" value="ECO:0007669"/>
    <property type="project" value="InterPro"/>
</dbReference>
<evidence type="ECO:0000313" key="5">
    <source>
        <dbReference type="Proteomes" id="UP000265801"/>
    </source>
</evidence>
<dbReference type="PROSITE" id="PS51257">
    <property type="entry name" value="PROKAR_LIPOPROTEIN"/>
    <property type="match status" value="1"/>
</dbReference>
<evidence type="ECO:0000256" key="2">
    <source>
        <dbReference type="SAM" id="SignalP"/>
    </source>
</evidence>
<gene>
    <name evidence="4" type="ORF">D3H55_14525</name>
</gene>
<dbReference type="PROSITE" id="PS51762">
    <property type="entry name" value="GH16_2"/>
    <property type="match status" value="1"/>
</dbReference>
<proteinExistence type="inferred from homology"/>
<protein>
    <submittedName>
        <fullName evidence="4">Glycoside hydrolase family 16 protein</fullName>
    </submittedName>
</protein>
<keyword evidence="5" id="KW-1185">Reference proteome</keyword>
<dbReference type="InterPro" id="IPR050546">
    <property type="entry name" value="Glycosyl_Hydrlase_16"/>
</dbReference>
<keyword evidence="4" id="KW-0378">Hydrolase</keyword>
<dbReference type="GO" id="GO:0005975">
    <property type="term" value="P:carbohydrate metabolic process"/>
    <property type="evidence" value="ECO:0007669"/>
    <property type="project" value="InterPro"/>
</dbReference>
<sequence length="288" mass="33329">MRVFVGIFILMIFISGCSAQNGPDDEVFIKNTPEIVPQADVKSASKEKTKDSASAEIRPEEGWSLVWNDEFENTEKLESLWMLQDWPSYKNNELQYYSPNNVEVRDGKMVITTKRERFKGRHYTSGAVTTENIFEFTYGKIDIRAKIPKGQGMFPAFWLVNSNGGTWLPEIDIMENIGQKPNELHYVVHWETEEGGKKRDFTTYVSDGIDFSADYHNYGLIWDEDRITWTLDGIKVFETERFSPDSPLYLYLNTAVGGNWPGYPDPDDSYPKETLIDYVRIYQQSNEE</sequence>
<dbReference type="Gene3D" id="2.60.120.200">
    <property type="match status" value="1"/>
</dbReference>
<accession>A0A3A1QUL0</accession>
<dbReference type="OrthoDB" id="9809583at2"/>
<feature type="signal peptide" evidence="2">
    <location>
        <begin position="1"/>
        <end position="19"/>
    </location>
</feature>
<reference evidence="4 5" key="1">
    <citation type="submission" date="2018-09" db="EMBL/GenBank/DDBJ databases">
        <title>Bacillus saliacetes sp. nov., isolated from Thai shrimp paste (Ka-pi).</title>
        <authorList>
            <person name="Daroonpunt R."/>
            <person name="Tanasupawat S."/>
            <person name="Yiamsombut S."/>
        </authorList>
    </citation>
    <scope>NUCLEOTIDE SEQUENCE [LARGE SCALE GENOMIC DNA]</scope>
    <source>
        <strain evidence="4 5">SKP7-4</strain>
    </source>
</reference>
<evidence type="ECO:0000313" key="4">
    <source>
        <dbReference type="EMBL" id="RIW31837.1"/>
    </source>
</evidence>
<dbReference type="RefSeq" id="WP_119547880.1">
    <property type="nucleotide sequence ID" value="NZ_QXIR01000020.1"/>
</dbReference>
<dbReference type="InterPro" id="IPR000757">
    <property type="entry name" value="Beta-glucanase-like"/>
</dbReference>
<comment type="similarity">
    <text evidence="1">Belongs to the glycosyl hydrolase 16 family.</text>
</comment>
<feature type="chain" id="PRO_5038776811" evidence="2">
    <location>
        <begin position="20"/>
        <end position="288"/>
    </location>
</feature>
<evidence type="ECO:0000256" key="1">
    <source>
        <dbReference type="ARBA" id="ARBA00006865"/>
    </source>
</evidence>
<dbReference type="Pfam" id="PF00722">
    <property type="entry name" value="Glyco_hydro_16"/>
    <property type="match status" value="1"/>
</dbReference>
<dbReference type="CDD" id="cd08023">
    <property type="entry name" value="GH16_laminarinase_like"/>
    <property type="match status" value="1"/>
</dbReference>
<evidence type="ECO:0000259" key="3">
    <source>
        <dbReference type="PROSITE" id="PS51762"/>
    </source>
</evidence>
<feature type="domain" description="GH16" evidence="3">
    <location>
        <begin position="51"/>
        <end position="287"/>
    </location>
</feature>
<dbReference type="EMBL" id="QXIR01000020">
    <property type="protein sequence ID" value="RIW31837.1"/>
    <property type="molecule type" value="Genomic_DNA"/>
</dbReference>
<dbReference type="PANTHER" id="PTHR10963">
    <property type="entry name" value="GLYCOSYL HYDROLASE-RELATED"/>
    <property type="match status" value="1"/>
</dbReference>
<organism evidence="4 5">
    <name type="scientific">Bacillus salacetis</name>
    <dbReference type="NCBI Taxonomy" id="2315464"/>
    <lineage>
        <taxon>Bacteria</taxon>
        <taxon>Bacillati</taxon>
        <taxon>Bacillota</taxon>
        <taxon>Bacilli</taxon>
        <taxon>Bacillales</taxon>
        <taxon>Bacillaceae</taxon>
        <taxon>Bacillus</taxon>
    </lineage>
</organism>
<keyword evidence="2" id="KW-0732">Signal</keyword>